<dbReference type="Pfam" id="PF13527">
    <property type="entry name" value="Acetyltransf_9"/>
    <property type="match status" value="1"/>
</dbReference>
<dbReference type="CDD" id="cd04301">
    <property type="entry name" value="NAT_SF"/>
    <property type="match status" value="1"/>
</dbReference>
<organism evidence="2 3">
    <name type="scientific">Lawsonibacter hominis</name>
    <dbReference type="NCBI Taxonomy" id="2763053"/>
    <lineage>
        <taxon>Bacteria</taxon>
        <taxon>Bacillati</taxon>
        <taxon>Bacillota</taxon>
        <taxon>Clostridia</taxon>
        <taxon>Eubacteriales</taxon>
        <taxon>Oscillospiraceae</taxon>
        <taxon>Lawsonibacter</taxon>
    </lineage>
</organism>
<gene>
    <name evidence="2" type="ORF">H8S57_03950</name>
</gene>
<dbReference type="InterPro" id="IPR000182">
    <property type="entry name" value="GNAT_dom"/>
</dbReference>
<evidence type="ECO:0000313" key="2">
    <source>
        <dbReference type="EMBL" id="MBC5732883.1"/>
    </source>
</evidence>
<dbReference type="PROSITE" id="PS51186">
    <property type="entry name" value="GNAT"/>
    <property type="match status" value="1"/>
</dbReference>
<dbReference type="Proteomes" id="UP000661435">
    <property type="component" value="Unassembled WGS sequence"/>
</dbReference>
<dbReference type="AlphaFoldDB" id="A0A8J6J321"/>
<proteinExistence type="predicted"/>
<dbReference type="SUPFAM" id="SSF55729">
    <property type="entry name" value="Acyl-CoA N-acyltransferases (Nat)"/>
    <property type="match status" value="1"/>
</dbReference>
<sequence>MVDIRPSRPGEIPAQKALWKTAFGDEDRLIDWFYDCCMPEEDMLLLLEDGRLASMLALLPVSLSLPGGVEAAGRYVYALATDPSMRGKGYGRQLLHYVDGFLSSRGSDCVTVVPAEPSLHKFFATVAFCPAFSTRKLELLRDMVGPARAEDGLTEAEPQEYGRLRRALLSDTAAVHYDQRLLRFQQGMSRMNGGGLYKITVDGVEGCAAAEYVDRHSVLCKELLIPSQHLARAVARLAERLPADRYHVRTPAGWEGLPGSYNQAFGMVKWYDREKRALWERTAHGYMGLGFD</sequence>
<accession>A0A8J6J321</accession>
<comment type="caution">
    <text evidence="2">The sequence shown here is derived from an EMBL/GenBank/DDBJ whole genome shotgun (WGS) entry which is preliminary data.</text>
</comment>
<dbReference type="InterPro" id="IPR016181">
    <property type="entry name" value="Acyl_CoA_acyltransferase"/>
</dbReference>
<dbReference type="EMBL" id="JACOPP010000003">
    <property type="protein sequence ID" value="MBC5732883.1"/>
    <property type="molecule type" value="Genomic_DNA"/>
</dbReference>
<feature type="domain" description="N-acetyltransferase" evidence="1">
    <location>
        <begin position="2"/>
        <end position="182"/>
    </location>
</feature>
<name>A0A8J6J321_9FIRM</name>
<evidence type="ECO:0000259" key="1">
    <source>
        <dbReference type="PROSITE" id="PS51186"/>
    </source>
</evidence>
<dbReference type="GO" id="GO:0016747">
    <property type="term" value="F:acyltransferase activity, transferring groups other than amino-acyl groups"/>
    <property type="evidence" value="ECO:0007669"/>
    <property type="project" value="InterPro"/>
</dbReference>
<dbReference type="Gene3D" id="3.40.630.30">
    <property type="match status" value="1"/>
</dbReference>
<keyword evidence="3" id="KW-1185">Reference proteome</keyword>
<evidence type="ECO:0000313" key="3">
    <source>
        <dbReference type="Proteomes" id="UP000661435"/>
    </source>
</evidence>
<reference evidence="2" key="1">
    <citation type="submission" date="2020-08" db="EMBL/GenBank/DDBJ databases">
        <title>Genome public.</title>
        <authorList>
            <person name="Liu C."/>
            <person name="Sun Q."/>
        </authorList>
    </citation>
    <scope>NUCLEOTIDE SEQUENCE</scope>
    <source>
        <strain evidence="2">NSJ-51</strain>
    </source>
</reference>
<protein>
    <submittedName>
        <fullName evidence="2">GNAT family N-acetyltransferase</fullName>
    </submittedName>
</protein>